<dbReference type="Proteomes" id="UP000215914">
    <property type="component" value="Unassembled WGS sequence"/>
</dbReference>
<keyword evidence="3" id="KW-1185">Reference proteome</keyword>
<organism evidence="2 3">
    <name type="scientific">Helianthus annuus</name>
    <name type="common">Common sunflower</name>
    <dbReference type="NCBI Taxonomy" id="4232"/>
    <lineage>
        <taxon>Eukaryota</taxon>
        <taxon>Viridiplantae</taxon>
        <taxon>Streptophyta</taxon>
        <taxon>Embryophyta</taxon>
        <taxon>Tracheophyta</taxon>
        <taxon>Spermatophyta</taxon>
        <taxon>Magnoliopsida</taxon>
        <taxon>eudicotyledons</taxon>
        <taxon>Gunneridae</taxon>
        <taxon>Pentapetalae</taxon>
        <taxon>asterids</taxon>
        <taxon>campanulids</taxon>
        <taxon>Asterales</taxon>
        <taxon>Asteraceae</taxon>
        <taxon>Asteroideae</taxon>
        <taxon>Heliantheae alliance</taxon>
        <taxon>Heliantheae</taxon>
        <taxon>Helianthus</taxon>
    </lineage>
</organism>
<feature type="compositionally biased region" description="Basic and acidic residues" evidence="1">
    <location>
        <begin position="9"/>
        <end position="23"/>
    </location>
</feature>
<dbReference type="AlphaFoldDB" id="A0A9K3DIM4"/>
<comment type="caution">
    <text evidence="2">The sequence shown here is derived from an EMBL/GenBank/DDBJ whole genome shotgun (WGS) entry which is preliminary data.</text>
</comment>
<evidence type="ECO:0000256" key="1">
    <source>
        <dbReference type="SAM" id="MobiDB-lite"/>
    </source>
</evidence>
<dbReference type="Gramene" id="mRNA:HanXRQr2_Chr17g0809231">
    <property type="protein sequence ID" value="mRNA:HanXRQr2_Chr17g0809231"/>
    <property type="gene ID" value="HanXRQr2_Chr17g0809231"/>
</dbReference>
<accession>A0A9K3DIM4</accession>
<reference evidence="2" key="2">
    <citation type="submission" date="2020-06" db="EMBL/GenBank/DDBJ databases">
        <title>Helianthus annuus Genome sequencing and assembly Release 2.</title>
        <authorList>
            <person name="Gouzy J."/>
            <person name="Langlade N."/>
            <person name="Munos S."/>
        </authorList>
    </citation>
    <scope>NUCLEOTIDE SEQUENCE</scope>
    <source>
        <tissue evidence="2">Leaves</tissue>
    </source>
</reference>
<sequence length="42" mass="5069">MDYTFGFRKGGERTDNQAREEPNAPKPPPHWNFYRRLKHDHA</sequence>
<dbReference type="EMBL" id="MNCJ02000332">
    <property type="protein sequence ID" value="KAF5755986.1"/>
    <property type="molecule type" value="Genomic_DNA"/>
</dbReference>
<evidence type="ECO:0000313" key="2">
    <source>
        <dbReference type="EMBL" id="KAF5755986.1"/>
    </source>
</evidence>
<name>A0A9K3DIM4_HELAN</name>
<feature type="compositionally biased region" description="Basic residues" evidence="1">
    <location>
        <begin position="33"/>
        <end position="42"/>
    </location>
</feature>
<evidence type="ECO:0000313" key="3">
    <source>
        <dbReference type="Proteomes" id="UP000215914"/>
    </source>
</evidence>
<feature type="region of interest" description="Disordered" evidence="1">
    <location>
        <begin position="1"/>
        <end position="42"/>
    </location>
</feature>
<protein>
    <submittedName>
        <fullName evidence="2">Uncharacterized protein</fullName>
    </submittedName>
</protein>
<gene>
    <name evidence="2" type="ORF">HanXRQr2_Chr17g0809231</name>
</gene>
<reference evidence="2" key="1">
    <citation type="journal article" date="2017" name="Nature">
        <title>The sunflower genome provides insights into oil metabolism, flowering and Asterid evolution.</title>
        <authorList>
            <person name="Badouin H."/>
            <person name="Gouzy J."/>
            <person name="Grassa C.J."/>
            <person name="Murat F."/>
            <person name="Staton S.E."/>
            <person name="Cottret L."/>
            <person name="Lelandais-Briere C."/>
            <person name="Owens G.L."/>
            <person name="Carrere S."/>
            <person name="Mayjonade B."/>
            <person name="Legrand L."/>
            <person name="Gill N."/>
            <person name="Kane N.C."/>
            <person name="Bowers J.E."/>
            <person name="Hubner S."/>
            <person name="Bellec A."/>
            <person name="Berard A."/>
            <person name="Berges H."/>
            <person name="Blanchet N."/>
            <person name="Boniface M.C."/>
            <person name="Brunel D."/>
            <person name="Catrice O."/>
            <person name="Chaidir N."/>
            <person name="Claudel C."/>
            <person name="Donnadieu C."/>
            <person name="Faraut T."/>
            <person name="Fievet G."/>
            <person name="Helmstetter N."/>
            <person name="King M."/>
            <person name="Knapp S.J."/>
            <person name="Lai Z."/>
            <person name="Le Paslier M.C."/>
            <person name="Lippi Y."/>
            <person name="Lorenzon L."/>
            <person name="Mandel J.R."/>
            <person name="Marage G."/>
            <person name="Marchand G."/>
            <person name="Marquand E."/>
            <person name="Bret-Mestries E."/>
            <person name="Morien E."/>
            <person name="Nambeesan S."/>
            <person name="Nguyen T."/>
            <person name="Pegot-Espagnet P."/>
            <person name="Pouilly N."/>
            <person name="Raftis F."/>
            <person name="Sallet E."/>
            <person name="Schiex T."/>
            <person name="Thomas J."/>
            <person name="Vandecasteele C."/>
            <person name="Vares D."/>
            <person name="Vear F."/>
            <person name="Vautrin S."/>
            <person name="Crespi M."/>
            <person name="Mangin B."/>
            <person name="Burke J.M."/>
            <person name="Salse J."/>
            <person name="Munos S."/>
            <person name="Vincourt P."/>
            <person name="Rieseberg L.H."/>
            <person name="Langlade N.B."/>
        </authorList>
    </citation>
    <scope>NUCLEOTIDE SEQUENCE</scope>
    <source>
        <tissue evidence="2">Leaves</tissue>
    </source>
</reference>
<proteinExistence type="predicted"/>